<dbReference type="Pfam" id="PF03372">
    <property type="entry name" value="Exo_endo_phos"/>
    <property type="match status" value="1"/>
</dbReference>
<dbReference type="OrthoDB" id="652801at2759"/>
<dbReference type="PANTHER" id="PTHR15822:SF24">
    <property type="entry name" value="ENDONUCLEASE_EXONUCLEASE_PHOSPHATASE DOMAIN-CONTAINING PROTEIN"/>
    <property type="match status" value="1"/>
</dbReference>
<keyword evidence="4" id="KW-1185">Reference proteome</keyword>
<dbReference type="PANTHER" id="PTHR15822">
    <property type="entry name" value="TRAF AND TNF RECEPTOR-ASSOCIATED PROTEIN"/>
    <property type="match status" value="1"/>
</dbReference>
<dbReference type="Proteomes" id="UP000324897">
    <property type="component" value="Chromosome 4"/>
</dbReference>
<proteinExistence type="predicted"/>
<accession>A0A5J9VTJ3</accession>
<dbReference type="SUPFAM" id="SSF56219">
    <property type="entry name" value="DNase I-like"/>
    <property type="match status" value="1"/>
</dbReference>
<gene>
    <name evidence="3" type="ORF">EJB05_12364</name>
</gene>
<protein>
    <recommendedName>
        <fullName evidence="2">Endonuclease/exonuclease/phosphatase domain-containing protein</fullName>
    </recommendedName>
</protein>
<feature type="domain" description="Endonuclease/exonuclease/phosphatase" evidence="2">
    <location>
        <begin position="1"/>
        <end position="93"/>
    </location>
</feature>
<dbReference type="InterPro" id="IPR051547">
    <property type="entry name" value="TDP2-like"/>
</dbReference>
<dbReference type="GO" id="GO:0003697">
    <property type="term" value="F:single-stranded DNA binding"/>
    <property type="evidence" value="ECO:0007669"/>
    <property type="project" value="TreeGrafter"/>
</dbReference>
<organism evidence="3 4">
    <name type="scientific">Eragrostis curvula</name>
    <name type="common">weeping love grass</name>
    <dbReference type="NCBI Taxonomy" id="38414"/>
    <lineage>
        <taxon>Eukaryota</taxon>
        <taxon>Viridiplantae</taxon>
        <taxon>Streptophyta</taxon>
        <taxon>Embryophyta</taxon>
        <taxon>Tracheophyta</taxon>
        <taxon>Spermatophyta</taxon>
        <taxon>Magnoliopsida</taxon>
        <taxon>Liliopsida</taxon>
        <taxon>Poales</taxon>
        <taxon>Poaceae</taxon>
        <taxon>PACMAD clade</taxon>
        <taxon>Chloridoideae</taxon>
        <taxon>Eragrostideae</taxon>
        <taxon>Eragrostidinae</taxon>
        <taxon>Eragrostis</taxon>
    </lineage>
</organism>
<keyword evidence="1" id="KW-0378">Hydrolase</keyword>
<dbReference type="Gramene" id="TVU38967">
    <property type="protein sequence ID" value="TVU38967"/>
    <property type="gene ID" value="EJB05_12364"/>
</dbReference>
<reference evidence="3 4" key="1">
    <citation type="journal article" date="2019" name="Sci. Rep.">
        <title>A high-quality genome of Eragrostis curvula grass provides insights into Poaceae evolution and supports new strategies to enhance forage quality.</title>
        <authorList>
            <person name="Carballo J."/>
            <person name="Santos B.A.C.M."/>
            <person name="Zappacosta D."/>
            <person name="Garbus I."/>
            <person name="Selva J.P."/>
            <person name="Gallo C.A."/>
            <person name="Diaz A."/>
            <person name="Albertini E."/>
            <person name="Caccamo M."/>
            <person name="Echenique V."/>
        </authorList>
    </citation>
    <scope>NUCLEOTIDE SEQUENCE [LARGE SCALE GENOMIC DNA]</scope>
    <source>
        <strain evidence="4">cv. Victoria</strain>
        <tissue evidence="3">Leaf</tissue>
    </source>
</reference>
<feature type="non-terminal residue" evidence="3">
    <location>
        <position position="1"/>
    </location>
</feature>
<sequence>MTYNVWSREDVVVYKRMLAIGALVEEHNPDVIFFQEVTPYIRSIFESFAWWKDYQCSPVSPEELATGQPFCLLMSKFPLKNFVRWKFANSPTGRSYLEAEIYPEPAATKPIRVATTQLEIATPLAPMRCMERYMQAEHAITALSSFENVVFGGDMCWRDGTDRPFPLPVWVGSTPGQCFVPMS</sequence>
<dbReference type="InterPro" id="IPR005135">
    <property type="entry name" value="Endo/exonuclease/phosphatase"/>
</dbReference>
<evidence type="ECO:0000256" key="1">
    <source>
        <dbReference type="ARBA" id="ARBA00022801"/>
    </source>
</evidence>
<evidence type="ECO:0000259" key="2">
    <source>
        <dbReference type="Pfam" id="PF03372"/>
    </source>
</evidence>
<name>A0A5J9VTJ3_9POAL</name>
<dbReference type="Gene3D" id="3.60.10.10">
    <property type="entry name" value="Endonuclease/exonuclease/phosphatase"/>
    <property type="match status" value="1"/>
</dbReference>
<evidence type="ECO:0000313" key="4">
    <source>
        <dbReference type="Proteomes" id="UP000324897"/>
    </source>
</evidence>
<dbReference type="EMBL" id="RWGY01000007">
    <property type="protein sequence ID" value="TVU38967.1"/>
    <property type="molecule type" value="Genomic_DNA"/>
</dbReference>
<evidence type="ECO:0000313" key="3">
    <source>
        <dbReference type="EMBL" id="TVU38967.1"/>
    </source>
</evidence>
<dbReference type="GO" id="GO:0005737">
    <property type="term" value="C:cytoplasm"/>
    <property type="evidence" value="ECO:0007669"/>
    <property type="project" value="TreeGrafter"/>
</dbReference>
<dbReference type="GO" id="GO:0070260">
    <property type="term" value="F:5'-tyrosyl-DNA phosphodiesterase activity"/>
    <property type="evidence" value="ECO:0007669"/>
    <property type="project" value="TreeGrafter"/>
</dbReference>
<dbReference type="AlphaFoldDB" id="A0A5J9VTJ3"/>
<dbReference type="InterPro" id="IPR036691">
    <property type="entry name" value="Endo/exonu/phosph_ase_sf"/>
</dbReference>
<dbReference type="GO" id="GO:0006302">
    <property type="term" value="P:double-strand break repair"/>
    <property type="evidence" value="ECO:0007669"/>
    <property type="project" value="TreeGrafter"/>
</dbReference>
<comment type="caution">
    <text evidence="3">The sequence shown here is derived from an EMBL/GenBank/DDBJ whole genome shotgun (WGS) entry which is preliminary data.</text>
</comment>